<protein>
    <recommendedName>
        <fullName evidence="12">1,3-beta-glucanosyltransferase</fullName>
        <ecNumber evidence="12">2.4.1.-</ecNumber>
    </recommendedName>
</protein>
<keyword evidence="4 12" id="KW-0336">GPI-anchor</keyword>
<evidence type="ECO:0000256" key="13">
    <source>
        <dbReference type="SAM" id="MobiDB-lite"/>
    </source>
</evidence>
<dbReference type="GO" id="GO:0071970">
    <property type="term" value="P:fungal-type cell wall (1-&gt;3)-beta-D-glucan biosynthetic process"/>
    <property type="evidence" value="ECO:0007669"/>
    <property type="project" value="TreeGrafter"/>
</dbReference>
<dbReference type="EMBL" id="BDGX01000048">
    <property type="protein sequence ID" value="GAV55541.1"/>
    <property type="molecule type" value="Genomic_DNA"/>
</dbReference>
<reference evidence="14 15" key="1">
    <citation type="submission" date="2016-08" db="EMBL/GenBank/DDBJ databases">
        <title>Draft genome sequence of allopolyploid Zygosaccharomyces rouxii.</title>
        <authorList>
            <person name="Watanabe J."/>
            <person name="Uehara K."/>
            <person name="Mogi Y."/>
            <person name="Tsukioka Y."/>
        </authorList>
    </citation>
    <scope>NUCLEOTIDE SEQUENCE [LARGE SCALE GENOMIC DNA]</scope>
    <source>
        <strain evidence="14 15">NBRC 110957</strain>
    </source>
</reference>
<keyword evidence="5 12" id="KW-0808">Transferase</keyword>
<evidence type="ECO:0000256" key="5">
    <source>
        <dbReference type="ARBA" id="ARBA00022679"/>
    </source>
</evidence>
<comment type="similarity">
    <text evidence="3 12">Belongs to the glycosyl hydrolase 72 family.</text>
</comment>
<evidence type="ECO:0000313" key="14">
    <source>
        <dbReference type="EMBL" id="GAV55541.1"/>
    </source>
</evidence>
<keyword evidence="6" id="KW-0732">Signal</keyword>
<feature type="compositionally biased region" description="Polar residues" evidence="13">
    <location>
        <begin position="381"/>
        <end position="392"/>
    </location>
</feature>
<dbReference type="SUPFAM" id="SSF51445">
    <property type="entry name" value="(Trans)glycosidases"/>
    <property type="match status" value="1"/>
</dbReference>
<evidence type="ECO:0000256" key="9">
    <source>
        <dbReference type="ARBA" id="ARBA00023180"/>
    </source>
</evidence>
<name>A0A1Q3AIJ5_ZYGRO</name>
<dbReference type="GO" id="GO:0009277">
    <property type="term" value="C:fungal-type cell wall"/>
    <property type="evidence" value="ECO:0007669"/>
    <property type="project" value="UniProtKB-ARBA"/>
</dbReference>
<keyword evidence="8" id="KW-1015">Disulfide bond</keyword>
<evidence type="ECO:0000256" key="7">
    <source>
        <dbReference type="ARBA" id="ARBA00023136"/>
    </source>
</evidence>
<keyword evidence="9" id="KW-0325">Glycoprotein</keyword>
<comment type="function">
    <text evidence="12">Splits internally a 1,3-beta-glucan molecule and transfers the newly generated reducing end (the donor) to the non-reducing end of another 1,3-beta-glucan molecule (the acceptor) forming a 1,3-beta linkage, resulting in the elongation of 1,3-beta-glucan chains in the cell wall.</text>
</comment>
<evidence type="ECO:0000256" key="8">
    <source>
        <dbReference type="ARBA" id="ARBA00023157"/>
    </source>
</evidence>
<evidence type="ECO:0000313" key="15">
    <source>
        <dbReference type="Proteomes" id="UP000187013"/>
    </source>
</evidence>
<feature type="region of interest" description="Disordered" evidence="13">
    <location>
        <begin position="328"/>
        <end position="347"/>
    </location>
</feature>
<keyword evidence="7 12" id="KW-0472">Membrane</keyword>
<dbReference type="Gene3D" id="3.20.20.80">
    <property type="entry name" value="Glycosidases"/>
    <property type="match status" value="1"/>
</dbReference>
<dbReference type="GO" id="GO:0042124">
    <property type="term" value="F:1,3-beta-glucanosyltransferase activity"/>
    <property type="evidence" value="ECO:0007669"/>
    <property type="project" value="TreeGrafter"/>
</dbReference>
<gene>
    <name evidence="14" type="ORF">ZYGR_0AV01730</name>
</gene>
<evidence type="ECO:0000256" key="2">
    <source>
        <dbReference type="ARBA" id="ARBA00004589"/>
    </source>
</evidence>
<dbReference type="EC" id="2.4.1.-" evidence="12"/>
<evidence type="ECO:0000256" key="12">
    <source>
        <dbReference type="RuleBase" id="RU361209"/>
    </source>
</evidence>
<dbReference type="PANTHER" id="PTHR31468:SF5">
    <property type="entry name" value="1,3-BETA-GLUCANOSYLTRANSFERASE GAS5"/>
    <property type="match status" value="1"/>
</dbReference>
<evidence type="ECO:0000256" key="1">
    <source>
        <dbReference type="ARBA" id="ARBA00004196"/>
    </source>
</evidence>
<comment type="caution">
    <text evidence="14">The sequence shown here is derived from an EMBL/GenBank/DDBJ whole genome shotgun (WGS) entry which is preliminary data.</text>
</comment>
<evidence type="ECO:0000256" key="4">
    <source>
        <dbReference type="ARBA" id="ARBA00022622"/>
    </source>
</evidence>
<dbReference type="OrthoDB" id="421038at2759"/>
<dbReference type="InterPro" id="IPR004886">
    <property type="entry name" value="Glucanosyltransferase"/>
</dbReference>
<dbReference type="PANTHER" id="PTHR31468">
    <property type="entry name" value="1,3-BETA-GLUCANOSYLTRANSFERASE GAS1"/>
    <property type="match status" value="1"/>
</dbReference>
<dbReference type="InterPro" id="IPR017853">
    <property type="entry name" value="GH"/>
</dbReference>
<sequence>MKISTIGSVAAAAVFSSTVVRADSSSLPPIKVDGNAFFNSKNGQRFYIRGVDYQPGGSSKLQDPLADADNCKRDIPVFKDLGVNTIRVYSVDNSKDHSECMEQLQDAGIYLVLDVNTPQASLSRIDPKCSYNANYLQNVFATIDAFAKYDNVLGFFAGNEVINDVNNTFTAPYVKAVVRDMKKYMKARDYRAIPVGYSAADISSNRELAARYFNCGDDEDARIDMLGVNDYSWCGHSSFEKSGYSSKVETYKNYSIPIFLSEFGCNQGVSDGRPFTEIGAIYSDKMSPVFSGGLVYEYSGEANGYGLVDIDGDSVSKNKDYQNLKDEYAAHSNPSGDGGYSSSNKHSDCPSYKKDVWEVNSTIPEMPSAASAYFKKGAGTPQGTKASTQNDCGSDVHVVQAGGGDNSGKGEGDNSTSSSGGSTSKSSSSSTSSSHRSSSASIATSIKGEASTKGKNNKSKGAGAALQVPFFFRAMAQFIDLVL</sequence>
<evidence type="ECO:0000256" key="3">
    <source>
        <dbReference type="ARBA" id="ARBA00007528"/>
    </source>
</evidence>
<proteinExistence type="inferred from homology"/>
<feature type="compositionally biased region" description="Low complexity" evidence="13">
    <location>
        <begin position="413"/>
        <end position="461"/>
    </location>
</feature>
<keyword evidence="11" id="KW-0961">Cell wall biogenesis/degradation</keyword>
<evidence type="ECO:0000256" key="10">
    <source>
        <dbReference type="ARBA" id="ARBA00023288"/>
    </source>
</evidence>
<organism evidence="14 15">
    <name type="scientific">Zygosaccharomyces rouxii</name>
    <dbReference type="NCBI Taxonomy" id="4956"/>
    <lineage>
        <taxon>Eukaryota</taxon>
        <taxon>Fungi</taxon>
        <taxon>Dikarya</taxon>
        <taxon>Ascomycota</taxon>
        <taxon>Saccharomycotina</taxon>
        <taxon>Saccharomycetes</taxon>
        <taxon>Saccharomycetales</taxon>
        <taxon>Saccharomycetaceae</taxon>
        <taxon>Zygosaccharomyces</taxon>
    </lineage>
</organism>
<feature type="compositionally biased region" description="Polar residues" evidence="13">
    <location>
        <begin position="332"/>
        <end position="344"/>
    </location>
</feature>
<evidence type="ECO:0000256" key="6">
    <source>
        <dbReference type="ARBA" id="ARBA00022729"/>
    </source>
</evidence>
<evidence type="ECO:0000256" key="11">
    <source>
        <dbReference type="ARBA" id="ARBA00023316"/>
    </source>
</evidence>
<dbReference type="FunFam" id="3.20.20.80:FF:000032">
    <property type="entry name" value="1,3-beta-glucanosyltransferase"/>
    <property type="match status" value="1"/>
</dbReference>
<dbReference type="Proteomes" id="UP000187013">
    <property type="component" value="Unassembled WGS sequence"/>
</dbReference>
<feature type="region of interest" description="Disordered" evidence="13">
    <location>
        <begin position="377"/>
        <end position="461"/>
    </location>
</feature>
<comment type="subcellular location">
    <subcellularLocation>
        <location evidence="1">Cell envelope</location>
    </subcellularLocation>
    <subcellularLocation>
        <location evidence="12">Cell membrane</location>
        <topology evidence="12">Lipid-anchor</topology>
        <topology evidence="12">GPI-anchor</topology>
    </subcellularLocation>
    <subcellularLocation>
        <location evidence="2">Membrane</location>
        <topology evidence="2">Lipid-anchor</topology>
        <topology evidence="2">GPI-anchor</topology>
    </subcellularLocation>
</comment>
<dbReference type="Pfam" id="PF03198">
    <property type="entry name" value="Glyco_hydro_72"/>
    <property type="match status" value="1"/>
</dbReference>
<keyword evidence="10 12" id="KW-0449">Lipoprotein</keyword>
<dbReference type="GO" id="GO:0098552">
    <property type="term" value="C:side of membrane"/>
    <property type="evidence" value="ECO:0007669"/>
    <property type="project" value="UniProtKB-KW"/>
</dbReference>
<dbReference type="AlphaFoldDB" id="A0A1Q3AIJ5"/>
<accession>A0A1Q3AIJ5</accession>
<dbReference type="GO" id="GO:0005886">
    <property type="term" value="C:plasma membrane"/>
    <property type="evidence" value="ECO:0007669"/>
    <property type="project" value="UniProtKB-SubCell"/>
</dbReference>
<dbReference type="GO" id="GO:0031505">
    <property type="term" value="P:fungal-type cell wall organization"/>
    <property type="evidence" value="ECO:0007669"/>
    <property type="project" value="TreeGrafter"/>
</dbReference>